<dbReference type="InterPro" id="IPR058031">
    <property type="entry name" value="AAA_lid_NorR"/>
</dbReference>
<evidence type="ECO:0000259" key="8">
    <source>
        <dbReference type="PROSITE" id="PS50110"/>
    </source>
</evidence>
<evidence type="ECO:0000256" key="2">
    <source>
        <dbReference type="ARBA" id="ARBA00022840"/>
    </source>
</evidence>
<evidence type="ECO:0000259" key="7">
    <source>
        <dbReference type="PROSITE" id="PS50045"/>
    </source>
</evidence>
<dbReference type="InterPro" id="IPR011006">
    <property type="entry name" value="CheY-like_superfamily"/>
</dbReference>
<keyword evidence="3" id="KW-0805">Transcription regulation</keyword>
<dbReference type="PANTHER" id="PTHR32071">
    <property type="entry name" value="TRANSCRIPTIONAL REGULATORY PROTEIN"/>
    <property type="match status" value="1"/>
</dbReference>
<dbReference type="SUPFAM" id="SSF52172">
    <property type="entry name" value="CheY-like"/>
    <property type="match status" value="1"/>
</dbReference>
<evidence type="ECO:0000256" key="1">
    <source>
        <dbReference type="ARBA" id="ARBA00022741"/>
    </source>
</evidence>
<dbReference type="GO" id="GO:0000160">
    <property type="term" value="P:phosphorelay signal transduction system"/>
    <property type="evidence" value="ECO:0007669"/>
    <property type="project" value="InterPro"/>
</dbReference>
<evidence type="ECO:0000256" key="4">
    <source>
        <dbReference type="ARBA" id="ARBA00023125"/>
    </source>
</evidence>
<dbReference type="GO" id="GO:0006355">
    <property type="term" value="P:regulation of DNA-templated transcription"/>
    <property type="evidence" value="ECO:0007669"/>
    <property type="project" value="InterPro"/>
</dbReference>
<dbReference type="STRING" id="1121416.SAMN02745220_04654"/>
<dbReference type="SUPFAM" id="SSF52540">
    <property type="entry name" value="P-loop containing nucleoside triphosphate hydrolases"/>
    <property type="match status" value="1"/>
</dbReference>
<dbReference type="PROSITE" id="PS50045">
    <property type="entry name" value="SIGMA54_INTERACT_4"/>
    <property type="match status" value="1"/>
</dbReference>
<dbReference type="Gene3D" id="3.40.50.300">
    <property type="entry name" value="P-loop containing nucleotide triphosphate hydrolases"/>
    <property type="match status" value="1"/>
</dbReference>
<dbReference type="InterPro" id="IPR025944">
    <property type="entry name" value="Sigma_54_int_dom_CS"/>
</dbReference>
<dbReference type="SMART" id="SM00448">
    <property type="entry name" value="REC"/>
    <property type="match status" value="1"/>
</dbReference>
<dbReference type="GO" id="GO:0003677">
    <property type="term" value="F:DNA binding"/>
    <property type="evidence" value="ECO:0007669"/>
    <property type="project" value="UniProtKB-KW"/>
</dbReference>
<dbReference type="FunFam" id="3.40.50.300:FF:000006">
    <property type="entry name" value="DNA-binding transcriptional regulator NtrC"/>
    <property type="match status" value="1"/>
</dbReference>
<dbReference type="InterPro" id="IPR025943">
    <property type="entry name" value="Sigma_54_int_dom_ATP-bd_2"/>
</dbReference>
<dbReference type="OrthoDB" id="9763792at2"/>
<evidence type="ECO:0000256" key="5">
    <source>
        <dbReference type="ARBA" id="ARBA00023163"/>
    </source>
</evidence>
<dbReference type="PROSITE" id="PS00675">
    <property type="entry name" value="SIGMA54_INTERACT_1"/>
    <property type="match status" value="1"/>
</dbReference>
<dbReference type="Pfam" id="PF00158">
    <property type="entry name" value="Sigma54_activat"/>
    <property type="match status" value="1"/>
</dbReference>
<dbReference type="Gene3D" id="1.10.8.60">
    <property type="match status" value="1"/>
</dbReference>
<evidence type="ECO:0000313" key="9">
    <source>
        <dbReference type="EMBL" id="SHO52624.1"/>
    </source>
</evidence>
<dbReference type="Gene3D" id="3.40.50.2300">
    <property type="match status" value="1"/>
</dbReference>
<dbReference type="RefSeq" id="WP_073616183.1">
    <property type="nucleotide sequence ID" value="NZ_FRFE01000038.1"/>
</dbReference>
<dbReference type="EMBL" id="FRFE01000038">
    <property type="protein sequence ID" value="SHO52624.1"/>
    <property type="molecule type" value="Genomic_DNA"/>
</dbReference>
<dbReference type="CDD" id="cd00156">
    <property type="entry name" value="REC"/>
    <property type="match status" value="1"/>
</dbReference>
<dbReference type="AlphaFoldDB" id="A0A1M7YJ13"/>
<keyword evidence="1" id="KW-0547">Nucleotide-binding</keyword>
<dbReference type="InterPro" id="IPR002078">
    <property type="entry name" value="Sigma_54_int"/>
</dbReference>
<name>A0A1M7YJ13_9BACT</name>
<sequence>MANVLIIDDDLEMGGMLAELVNSVDHHAEHVTTLQAGVQEALEGSYDVIFLDVRMPDGCGLDAIDQLLGVEFPPEIIVITGQGDSSDAELAITKGAWDYIQKPLSPKRIIQPLNRILKYRDGLRSISRHEPKLDREEIVGTSTVIRECLDAVAKSAHSSANVLITGETGTGKELFARAIHNNSERRDRNFIVIDCAALPETLAESALFGHEKGAFTGADRTARGLISLADGGTLFLDEVGEMNLNLQKVFLRVLQEHKYRPVGSKTERSSDFRLIAATNRNPVLMVQNSLFREDLLYRLNSIPLTLPPLRARKEDIEPLTNRFISRVCRSLHCEPKDFSPEFIETLQNYDWPGNVRQLLNTVESAVSEALYEPTLFSKHLPREIRIKAVTSTIRQPETNAAEPVRPEREARLPADTNELSPLPNFKEHRRMVMQQAEKAYLKKLMKATRGDIRKSCIISGLGRTRLYTLLKEHDIDRMGWE</sequence>
<feature type="domain" description="Sigma-54 factor interaction" evidence="7">
    <location>
        <begin position="138"/>
        <end position="367"/>
    </location>
</feature>
<evidence type="ECO:0000256" key="3">
    <source>
        <dbReference type="ARBA" id="ARBA00023015"/>
    </source>
</evidence>
<dbReference type="PANTHER" id="PTHR32071:SF113">
    <property type="entry name" value="ALGINATE BIOSYNTHESIS TRANSCRIPTIONAL REGULATORY PROTEIN ALGB"/>
    <property type="match status" value="1"/>
</dbReference>
<dbReference type="Pfam" id="PF25601">
    <property type="entry name" value="AAA_lid_14"/>
    <property type="match status" value="1"/>
</dbReference>
<gene>
    <name evidence="9" type="ORF">SAMN02745220_04654</name>
</gene>
<feature type="domain" description="Response regulatory" evidence="8">
    <location>
        <begin position="3"/>
        <end position="117"/>
    </location>
</feature>
<dbReference type="InterPro" id="IPR025662">
    <property type="entry name" value="Sigma_54_int_dom_ATP-bd_1"/>
</dbReference>
<dbReference type="PROSITE" id="PS00688">
    <property type="entry name" value="SIGMA54_INTERACT_3"/>
    <property type="match status" value="1"/>
</dbReference>
<proteinExistence type="predicted"/>
<dbReference type="PROSITE" id="PS00676">
    <property type="entry name" value="SIGMA54_INTERACT_2"/>
    <property type="match status" value="1"/>
</dbReference>
<dbReference type="GO" id="GO:0005524">
    <property type="term" value="F:ATP binding"/>
    <property type="evidence" value="ECO:0007669"/>
    <property type="project" value="UniProtKB-KW"/>
</dbReference>
<dbReference type="SMART" id="SM00382">
    <property type="entry name" value="AAA"/>
    <property type="match status" value="1"/>
</dbReference>
<dbReference type="Gene3D" id="1.10.10.60">
    <property type="entry name" value="Homeodomain-like"/>
    <property type="match status" value="1"/>
</dbReference>
<organism evidence="9 10">
    <name type="scientific">Desulfopila aestuarii DSM 18488</name>
    <dbReference type="NCBI Taxonomy" id="1121416"/>
    <lineage>
        <taxon>Bacteria</taxon>
        <taxon>Pseudomonadati</taxon>
        <taxon>Thermodesulfobacteriota</taxon>
        <taxon>Desulfobulbia</taxon>
        <taxon>Desulfobulbales</taxon>
        <taxon>Desulfocapsaceae</taxon>
        <taxon>Desulfopila</taxon>
    </lineage>
</organism>
<feature type="modified residue" description="4-aspartylphosphate" evidence="6">
    <location>
        <position position="52"/>
    </location>
</feature>
<dbReference type="InterPro" id="IPR027417">
    <property type="entry name" value="P-loop_NTPase"/>
</dbReference>
<keyword evidence="4" id="KW-0238">DNA-binding</keyword>
<dbReference type="Pfam" id="PF00072">
    <property type="entry name" value="Response_reg"/>
    <property type="match status" value="1"/>
</dbReference>
<dbReference type="SUPFAM" id="SSF46689">
    <property type="entry name" value="Homeodomain-like"/>
    <property type="match status" value="1"/>
</dbReference>
<dbReference type="CDD" id="cd00009">
    <property type="entry name" value="AAA"/>
    <property type="match status" value="1"/>
</dbReference>
<keyword evidence="10" id="KW-1185">Reference proteome</keyword>
<dbReference type="InterPro" id="IPR003593">
    <property type="entry name" value="AAA+_ATPase"/>
</dbReference>
<evidence type="ECO:0000313" key="10">
    <source>
        <dbReference type="Proteomes" id="UP000184603"/>
    </source>
</evidence>
<keyword evidence="6" id="KW-0597">Phosphoprotein</keyword>
<reference evidence="9 10" key="1">
    <citation type="submission" date="2016-12" db="EMBL/GenBank/DDBJ databases">
        <authorList>
            <person name="Song W.-J."/>
            <person name="Kurnit D.M."/>
        </authorList>
    </citation>
    <scope>NUCLEOTIDE SEQUENCE [LARGE SCALE GENOMIC DNA]</scope>
    <source>
        <strain evidence="9 10">DSM 18488</strain>
    </source>
</reference>
<dbReference type="Proteomes" id="UP000184603">
    <property type="component" value="Unassembled WGS sequence"/>
</dbReference>
<dbReference type="InterPro" id="IPR009057">
    <property type="entry name" value="Homeodomain-like_sf"/>
</dbReference>
<accession>A0A1M7YJ13</accession>
<dbReference type="InterPro" id="IPR001789">
    <property type="entry name" value="Sig_transdc_resp-reg_receiver"/>
</dbReference>
<evidence type="ECO:0000256" key="6">
    <source>
        <dbReference type="PROSITE-ProRule" id="PRU00169"/>
    </source>
</evidence>
<protein>
    <submittedName>
        <fullName evidence="9">Two-component system, NtrC family, response regulator</fullName>
    </submittedName>
</protein>
<dbReference type="PROSITE" id="PS50110">
    <property type="entry name" value="RESPONSE_REGULATORY"/>
    <property type="match status" value="1"/>
</dbReference>
<keyword evidence="5" id="KW-0804">Transcription</keyword>
<keyword evidence="2" id="KW-0067">ATP-binding</keyword>